<feature type="transmembrane region" description="Helical" evidence="8">
    <location>
        <begin position="132"/>
        <end position="151"/>
    </location>
</feature>
<feature type="transmembrane region" description="Helical" evidence="8">
    <location>
        <begin position="224"/>
        <end position="245"/>
    </location>
</feature>
<feature type="transmembrane region" description="Helical" evidence="8">
    <location>
        <begin position="379"/>
        <end position="408"/>
    </location>
</feature>
<dbReference type="AlphaFoldDB" id="A0AAV4FJ40"/>
<dbReference type="InterPro" id="IPR020846">
    <property type="entry name" value="MFS_dom"/>
</dbReference>
<feature type="region of interest" description="Disordered" evidence="7">
    <location>
        <begin position="25"/>
        <end position="55"/>
    </location>
</feature>
<feature type="transmembrane region" description="Helical" evidence="8">
    <location>
        <begin position="63"/>
        <end position="79"/>
    </location>
</feature>
<evidence type="ECO:0000256" key="3">
    <source>
        <dbReference type="ARBA" id="ARBA00022692"/>
    </source>
</evidence>
<evidence type="ECO:0000256" key="8">
    <source>
        <dbReference type="SAM" id="Phobius"/>
    </source>
</evidence>
<gene>
    <name evidence="10" type="ORF">ElyMa_005726300</name>
</gene>
<evidence type="ECO:0000256" key="5">
    <source>
        <dbReference type="ARBA" id="ARBA00023136"/>
    </source>
</evidence>
<feature type="transmembrane region" description="Helical" evidence="8">
    <location>
        <begin position="420"/>
        <end position="443"/>
    </location>
</feature>
<dbReference type="Proteomes" id="UP000762676">
    <property type="component" value="Unassembled WGS sequence"/>
</dbReference>
<keyword evidence="11" id="KW-1185">Reference proteome</keyword>
<evidence type="ECO:0000313" key="11">
    <source>
        <dbReference type="Proteomes" id="UP000762676"/>
    </source>
</evidence>
<dbReference type="Gene3D" id="1.20.1250.20">
    <property type="entry name" value="MFS general substrate transporter like domains"/>
    <property type="match status" value="1"/>
</dbReference>
<dbReference type="GO" id="GO:0022857">
    <property type="term" value="F:transmembrane transporter activity"/>
    <property type="evidence" value="ECO:0007669"/>
    <property type="project" value="InterPro"/>
</dbReference>
<accession>A0AAV4FJ40</accession>
<proteinExistence type="inferred from homology"/>
<keyword evidence="3 8" id="KW-0812">Transmembrane</keyword>
<feature type="transmembrane region" description="Helical" evidence="8">
    <location>
        <begin position="193"/>
        <end position="212"/>
    </location>
</feature>
<dbReference type="InterPro" id="IPR036259">
    <property type="entry name" value="MFS_trans_sf"/>
</dbReference>
<dbReference type="SUPFAM" id="SSF103473">
    <property type="entry name" value="MFS general substrate transporter"/>
    <property type="match status" value="1"/>
</dbReference>
<evidence type="ECO:0000256" key="2">
    <source>
        <dbReference type="ARBA" id="ARBA00022448"/>
    </source>
</evidence>
<feature type="transmembrane region" description="Helical" evidence="8">
    <location>
        <begin position="157"/>
        <end position="181"/>
    </location>
</feature>
<feature type="transmembrane region" description="Helical" evidence="8">
    <location>
        <begin position="277"/>
        <end position="297"/>
    </location>
</feature>
<dbReference type="PANTHER" id="PTHR23505:SF79">
    <property type="entry name" value="PROTEIN SPINSTER"/>
    <property type="match status" value="1"/>
</dbReference>
<evidence type="ECO:0000313" key="10">
    <source>
        <dbReference type="EMBL" id="GFR73292.1"/>
    </source>
</evidence>
<dbReference type="InterPro" id="IPR044770">
    <property type="entry name" value="MFS_spinster-like"/>
</dbReference>
<evidence type="ECO:0000259" key="9">
    <source>
        <dbReference type="PROSITE" id="PS50850"/>
    </source>
</evidence>
<organism evidence="10 11">
    <name type="scientific">Elysia marginata</name>
    <dbReference type="NCBI Taxonomy" id="1093978"/>
    <lineage>
        <taxon>Eukaryota</taxon>
        <taxon>Metazoa</taxon>
        <taxon>Spiralia</taxon>
        <taxon>Lophotrochozoa</taxon>
        <taxon>Mollusca</taxon>
        <taxon>Gastropoda</taxon>
        <taxon>Heterobranchia</taxon>
        <taxon>Euthyneura</taxon>
        <taxon>Panpulmonata</taxon>
        <taxon>Sacoglossa</taxon>
        <taxon>Placobranchoidea</taxon>
        <taxon>Plakobranchidae</taxon>
        <taxon>Elysia</taxon>
    </lineage>
</organism>
<evidence type="ECO:0000256" key="7">
    <source>
        <dbReference type="SAM" id="MobiDB-lite"/>
    </source>
</evidence>
<comment type="caution">
    <text evidence="10">The sequence shown here is derived from an EMBL/GenBank/DDBJ whole genome shotgun (WGS) entry which is preliminary data.</text>
</comment>
<comment type="similarity">
    <text evidence="6">Belongs to the major facilitator superfamily. Spinster (TC 2.A.1.49) family.</text>
</comment>
<keyword evidence="5 8" id="KW-0472">Membrane</keyword>
<reference evidence="10 11" key="1">
    <citation type="journal article" date="2021" name="Elife">
        <title>Chloroplast acquisition without the gene transfer in kleptoplastic sea slugs, Plakobranchus ocellatus.</title>
        <authorList>
            <person name="Maeda T."/>
            <person name="Takahashi S."/>
            <person name="Yoshida T."/>
            <person name="Shimamura S."/>
            <person name="Takaki Y."/>
            <person name="Nagai Y."/>
            <person name="Toyoda A."/>
            <person name="Suzuki Y."/>
            <person name="Arimoto A."/>
            <person name="Ishii H."/>
            <person name="Satoh N."/>
            <person name="Nishiyama T."/>
            <person name="Hasebe M."/>
            <person name="Maruyama T."/>
            <person name="Minagawa J."/>
            <person name="Obokata J."/>
            <person name="Shigenobu S."/>
        </authorList>
    </citation>
    <scope>NUCLEOTIDE SEQUENCE [LARGE SCALE GENOMIC DNA]</scope>
</reference>
<feature type="transmembrane region" description="Helical" evidence="8">
    <location>
        <begin position="353"/>
        <end position="373"/>
    </location>
</feature>
<keyword evidence="4 8" id="KW-1133">Transmembrane helix</keyword>
<feature type="transmembrane region" description="Helical" evidence="8">
    <location>
        <begin position="463"/>
        <end position="484"/>
    </location>
</feature>
<dbReference type="Pfam" id="PF07690">
    <property type="entry name" value="MFS_1"/>
    <property type="match status" value="1"/>
</dbReference>
<evidence type="ECO:0000256" key="1">
    <source>
        <dbReference type="ARBA" id="ARBA00004141"/>
    </source>
</evidence>
<dbReference type="EMBL" id="BMAT01011473">
    <property type="protein sequence ID" value="GFR73292.1"/>
    <property type="molecule type" value="Genomic_DNA"/>
</dbReference>
<dbReference type="InterPro" id="IPR011701">
    <property type="entry name" value="MFS"/>
</dbReference>
<feature type="transmembrane region" description="Helical" evidence="8">
    <location>
        <begin position="104"/>
        <end position="125"/>
    </location>
</feature>
<dbReference type="PANTHER" id="PTHR23505">
    <property type="entry name" value="SPINSTER"/>
    <property type="match status" value="1"/>
</dbReference>
<dbReference type="PROSITE" id="PS50850">
    <property type="entry name" value="MFS"/>
    <property type="match status" value="1"/>
</dbReference>
<dbReference type="GO" id="GO:0016020">
    <property type="term" value="C:membrane"/>
    <property type="evidence" value="ECO:0007669"/>
    <property type="project" value="UniProtKB-SubCell"/>
</dbReference>
<protein>
    <submittedName>
        <fullName evidence="10">Spinster-like protein 1</fullName>
    </submittedName>
</protein>
<name>A0AAV4FJ40_9GAST</name>
<keyword evidence="2" id="KW-0813">Transport</keyword>
<evidence type="ECO:0000256" key="6">
    <source>
        <dbReference type="ARBA" id="ARBA00024338"/>
    </source>
</evidence>
<evidence type="ECO:0000256" key="4">
    <source>
        <dbReference type="ARBA" id="ARBA00022989"/>
    </source>
</evidence>
<comment type="subcellular location">
    <subcellularLocation>
        <location evidence="1">Membrane</location>
        <topology evidence="1">Multi-pass membrane protein</topology>
    </subcellularLocation>
</comment>
<feature type="domain" description="Major facilitator superfamily (MFS) profile" evidence="9">
    <location>
        <begin position="66"/>
        <end position="485"/>
    </location>
</feature>
<feature type="transmembrane region" description="Helical" evidence="8">
    <location>
        <begin position="317"/>
        <end position="341"/>
    </location>
</feature>
<sequence length="563" mass="61174">MNSSGTPFDDTVQLIEVMPSDFSDDIQPIIQDGRGGRSPLSRPREEPENETSTSSNIVSKKRAYLTLVILLFVNLLNYMDRYTVSGVLIEIKEYYHDLENSEAGLIQTAFICTYMIFSPVFGYLGDRYTRKYLMAGGILLWALFTLASSFVPADYYFGFVLLRALVGIGEASYSTIAPTIIADLFAKDKRTQALMVFYFAIPVGSGLGYIVGSNVADLIGAWQWALRVTPGLGIICVILILCVSVEPPRGMSEGHNVQLSNTTVKTDLKELAMNKSFVLSTVGFTCVAFVTGALAFLAPTFMTYSTQFQGAPQSEAFVSLIFGIITVAAGFLGVALGAQISQRWKRTNPRADPLTCALGLISCVPFLFFALVLSRYNTLVTWILIFLGETMLCLNWAVTADILLYVVIPTRRSLAESVQILLSHAFGDAISPYIIGEISDALASRSISPNRPAVQFPAMQTSLYLTTFVCVFGGAFYLATALFVEKDKKRAELTTQGLDPTLVDNDDDEMLVPPGPGDSYLADEEVLNAAAATVKGPCDVQTPMPAVTNGSGDGFTMVRSVVV</sequence>
<dbReference type="CDD" id="cd17328">
    <property type="entry name" value="MFS_spinster_like"/>
    <property type="match status" value="1"/>
</dbReference>